<gene>
    <name evidence="13" type="ORF">ABNK63_04135</name>
</gene>
<sequence>MSHTASVNSPADPIGATFLFSLLLHGVLLLGITFHFVKPSPSLPTLDVTLVNVANRQAPDKADFLAQANNTGGGQSDRAARPSAPFSGAIPKPDPGIAAQPVDATTPLPREATPTRMVTTSSASDFQVTSDTARDQVDPQQQTPTAEELKRREAIAQLAAELRKKKVDYAKRPKVKYLTASTREYAYAAYMRGWSDRVERVGNLNYPEEARRQGLHGDVLLTVVLNLDGSIKTIEVIQSSGQKVLDAAAERIVRLAAPFPPAPKSAERIDQLNITRTWRFQPNNVLQTR</sequence>
<reference evidence="13" key="1">
    <citation type="submission" date="2024-06" db="EMBL/GenBank/DDBJ databases">
        <authorList>
            <person name="Sun Y."/>
        </authorList>
    </citation>
    <scope>NUCLEOTIDE SEQUENCE</scope>
    <source>
        <strain evidence="13">IGA1.0</strain>
    </source>
</reference>
<keyword evidence="5" id="KW-0997">Cell inner membrane</keyword>
<comment type="subcellular location">
    <subcellularLocation>
        <location evidence="1">Cell inner membrane</location>
        <topology evidence="1">Single-pass membrane protein</topology>
        <orientation evidence="1">Periplasmic side</orientation>
    </subcellularLocation>
</comment>
<dbReference type="PROSITE" id="PS52015">
    <property type="entry name" value="TONB_CTD"/>
    <property type="match status" value="1"/>
</dbReference>
<dbReference type="GO" id="GO:0098797">
    <property type="term" value="C:plasma membrane protein complex"/>
    <property type="evidence" value="ECO:0007669"/>
    <property type="project" value="TreeGrafter"/>
</dbReference>
<evidence type="ECO:0000256" key="7">
    <source>
        <dbReference type="ARBA" id="ARBA00022927"/>
    </source>
</evidence>
<evidence type="ECO:0000256" key="3">
    <source>
        <dbReference type="ARBA" id="ARBA00022448"/>
    </source>
</evidence>
<evidence type="ECO:0000256" key="1">
    <source>
        <dbReference type="ARBA" id="ARBA00004383"/>
    </source>
</evidence>
<dbReference type="GO" id="GO:0055085">
    <property type="term" value="P:transmembrane transport"/>
    <property type="evidence" value="ECO:0007669"/>
    <property type="project" value="InterPro"/>
</dbReference>
<evidence type="ECO:0000256" key="10">
    <source>
        <dbReference type="SAM" id="MobiDB-lite"/>
    </source>
</evidence>
<evidence type="ECO:0000256" key="4">
    <source>
        <dbReference type="ARBA" id="ARBA00022475"/>
    </source>
</evidence>
<dbReference type="GO" id="GO:0015031">
    <property type="term" value="P:protein transport"/>
    <property type="evidence" value="ECO:0007669"/>
    <property type="project" value="UniProtKB-KW"/>
</dbReference>
<feature type="region of interest" description="Disordered" evidence="10">
    <location>
        <begin position="66"/>
        <end position="149"/>
    </location>
</feature>
<comment type="similarity">
    <text evidence="2">Belongs to the TonB family.</text>
</comment>
<dbReference type="RefSeq" id="WP_350016771.1">
    <property type="nucleotide sequence ID" value="NZ_CP157948.1"/>
</dbReference>
<dbReference type="Pfam" id="PF03544">
    <property type="entry name" value="TonB_C"/>
    <property type="match status" value="1"/>
</dbReference>
<keyword evidence="4" id="KW-1003">Cell membrane</keyword>
<feature type="transmembrane region" description="Helical" evidence="11">
    <location>
        <begin position="14"/>
        <end position="37"/>
    </location>
</feature>
<name>A0AAU7QMU8_9GAMM</name>
<dbReference type="InterPro" id="IPR037682">
    <property type="entry name" value="TonB_C"/>
</dbReference>
<evidence type="ECO:0000313" key="13">
    <source>
        <dbReference type="EMBL" id="XBS90841.1"/>
    </source>
</evidence>
<organism evidence="13">
    <name type="scientific">Rhodanobacter sp. IGA1.0</name>
    <dbReference type="NCBI Taxonomy" id="3158582"/>
    <lineage>
        <taxon>Bacteria</taxon>
        <taxon>Pseudomonadati</taxon>
        <taxon>Pseudomonadota</taxon>
        <taxon>Gammaproteobacteria</taxon>
        <taxon>Lysobacterales</taxon>
        <taxon>Rhodanobacteraceae</taxon>
        <taxon>Rhodanobacter</taxon>
    </lineage>
</organism>
<keyword evidence="6 11" id="KW-0812">Transmembrane</keyword>
<dbReference type="NCBIfam" id="TIGR01352">
    <property type="entry name" value="tonB_Cterm"/>
    <property type="match status" value="1"/>
</dbReference>
<dbReference type="PANTHER" id="PTHR33446:SF11">
    <property type="entry name" value="TONB3"/>
    <property type="match status" value="1"/>
</dbReference>
<dbReference type="Gene3D" id="3.30.1150.10">
    <property type="match status" value="1"/>
</dbReference>
<dbReference type="AlphaFoldDB" id="A0AAU7QMU8"/>
<dbReference type="GO" id="GO:0031992">
    <property type="term" value="F:energy transducer activity"/>
    <property type="evidence" value="ECO:0007669"/>
    <property type="project" value="TreeGrafter"/>
</dbReference>
<evidence type="ECO:0000256" key="8">
    <source>
        <dbReference type="ARBA" id="ARBA00022989"/>
    </source>
</evidence>
<keyword evidence="3" id="KW-0813">Transport</keyword>
<accession>A0AAU7QMU8</accession>
<dbReference type="InterPro" id="IPR051045">
    <property type="entry name" value="TonB-dependent_transducer"/>
</dbReference>
<dbReference type="InterPro" id="IPR006260">
    <property type="entry name" value="TonB/TolA_C"/>
</dbReference>
<dbReference type="SUPFAM" id="SSF74653">
    <property type="entry name" value="TolA/TonB C-terminal domain"/>
    <property type="match status" value="1"/>
</dbReference>
<evidence type="ECO:0000259" key="12">
    <source>
        <dbReference type="PROSITE" id="PS52015"/>
    </source>
</evidence>
<evidence type="ECO:0000256" key="5">
    <source>
        <dbReference type="ARBA" id="ARBA00022519"/>
    </source>
</evidence>
<keyword evidence="8 11" id="KW-1133">Transmembrane helix</keyword>
<dbReference type="EMBL" id="CP157948">
    <property type="protein sequence ID" value="XBS90841.1"/>
    <property type="molecule type" value="Genomic_DNA"/>
</dbReference>
<protein>
    <submittedName>
        <fullName evidence="13">Energy transducer TonB</fullName>
    </submittedName>
</protein>
<proteinExistence type="inferred from homology"/>
<evidence type="ECO:0000256" key="2">
    <source>
        <dbReference type="ARBA" id="ARBA00006555"/>
    </source>
</evidence>
<feature type="domain" description="TonB C-terminal" evidence="12">
    <location>
        <begin position="191"/>
        <end position="287"/>
    </location>
</feature>
<evidence type="ECO:0000256" key="11">
    <source>
        <dbReference type="SAM" id="Phobius"/>
    </source>
</evidence>
<keyword evidence="7" id="KW-0653">Protein transport</keyword>
<evidence type="ECO:0000256" key="6">
    <source>
        <dbReference type="ARBA" id="ARBA00022692"/>
    </source>
</evidence>
<keyword evidence="9 11" id="KW-0472">Membrane</keyword>
<dbReference type="PANTHER" id="PTHR33446">
    <property type="entry name" value="PROTEIN TONB-RELATED"/>
    <property type="match status" value="1"/>
</dbReference>
<evidence type="ECO:0000256" key="9">
    <source>
        <dbReference type="ARBA" id="ARBA00023136"/>
    </source>
</evidence>
<feature type="compositionally biased region" description="Polar residues" evidence="10">
    <location>
        <begin position="116"/>
        <end position="131"/>
    </location>
</feature>